<dbReference type="InterPro" id="IPR029063">
    <property type="entry name" value="SAM-dependent_MTases_sf"/>
</dbReference>
<organism evidence="1 2">
    <name type="scientific">Actinomadura keratinilytica</name>
    <dbReference type="NCBI Taxonomy" id="547461"/>
    <lineage>
        <taxon>Bacteria</taxon>
        <taxon>Bacillati</taxon>
        <taxon>Actinomycetota</taxon>
        <taxon>Actinomycetes</taxon>
        <taxon>Streptosporangiales</taxon>
        <taxon>Thermomonosporaceae</taxon>
        <taxon>Actinomadura</taxon>
    </lineage>
</organism>
<dbReference type="Gene3D" id="3.40.50.150">
    <property type="entry name" value="Vaccinia Virus protein VP39"/>
    <property type="match status" value="1"/>
</dbReference>
<evidence type="ECO:0000313" key="2">
    <source>
        <dbReference type="Proteomes" id="UP001500266"/>
    </source>
</evidence>
<name>A0ABP7YAG4_9ACTN</name>
<protein>
    <recommendedName>
        <fullName evidence="3">DNA methylase N-4/N-6 domain-containing protein</fullName>
    </recommendedName>
</protein>
<dbReference type="EMBL" id="BAABDO010000010">
    <property type="protein sequence ID" value="GAA4132273.1"/>
    <property type="molecule type" value="Genomic_DNA"/>
</dbReference>
<reference evidence="2" key="1">
    <citation type="journal article" date="2019" name="Int. J. Syst. Evol. Microbiol.">
        <title>The Global Catalogue of Microorganisms (GCM) 10K type strain sequencing project: providing services to taxonomists for standard genome sequencing and annotation.</title>
        <authorList>
            <consortium name="The Broad Institute Genomics Platform"/>
            <consortium name="The Broad Institute Genome Sequencing Center for Infectious Disease"/>
            <person name="Wu L."/>
            <person name="Ma J."/>
        </authorList>
    </citation>
    <scope>NUCLEOTIDE SEQUENCE [LARGE SCALE GENOMIC DNA]</scope>
    <source>
        <strain evidence="2">JCM 17316</strain>
    </source>
</reference>
<sequence>MPLTVWLCSDTSATAETANNPNHGGGGADTTEDEYCPLHRRTVGHQLARHLITACTREGDLVAEAYTTSEATLAAAAGLGRRAVACVPDFPLARRIRARLDATVPHEVAALAAMRPCRPDQMARGLADHLGQVELVIAAPPPYQHDGQTRRACAGDRCPVCRTGFWMNSQERFRSFMAAAWQVLRPGGRLAVITTARHEHGRLVDAAPRIIGEAAGLRFRYVQHIIAVRVPVEGDTLVVQTDPRGLAQLRDVRSRALPPVARVHADVCLFTKPAGHPGRDGDR</sequence>
<gene>
    <name evidence="1" type="ORF">GCM10022416_11880</name>
</gene>
<proteinExistence type="predicted"/>
<comment type="caution">
    <text evidence="1">The sequence shown here is derived from an EMBL/GenBank/DDBJ whole genome shotgun (WGS) entry which is preliminary data.</text>
</comment>
<keyword evidence="2" id="KW-1185">Reference proteome</keyword>
<dbReference type="SUPFAM" id="SSF53335">
    <property type="entry name" value="S-adenosyl-L-methionine-dependent methyltransferases"/>
    <property type="match status" value="1"/>
</dbReference>
<dbReference type="Proteomes" id="UP001500266">
    <property type="component" value="Unassembled WGS sequence"/>
</dbReference>
<accession>A0ABP7YAG4</accession>
<evidence type="ECO:0000313" key="1">
    <source>
        <dbReference type="EMBL" id="GAA4132273.1"/>
    </source>
</evidence>
<evidence type="ECO:0008006" key="3">
    <source>
        <dbReference type="Google" id="ProtNLM"/>
    </source>
</evidence>